<feature type="chain" id="PRO_5024399941" description="LPXTG cell wall anchor domain-containing protein" evidence="3">
    <location>
        <begin position="27"/>
        <end position="383"/>
    </location>
</feature>
<evidence type="ECO:0000313" key="5">
    <source>
        <dbReference type="Proteomes" id="UP000306912"/>
    </source>
</evidence>
<sequence length="383" mass="43030">MNYIKKMSTLFLVIALFFGIGTTVNAATQYTVAFDPNDGVTQFPDFLKIEVEEDQLIPYTPSAPEREGYLFLGWSYAYDSEDNPVFWDFSTDMVVENITLTAEWEEGYVVAFDPDDGVTQFPQFEKVTVAKDSLISEVPSTPTRDGYIFRGWAYAFDDDDNPVLWDFSTNIVTENTTLFAVWEEVYTVVFNPNDGVTQFPQFEKVTVAKDGLISPIPSAPLRSGYLFAGWAYAYDEDDNPVFWNFDTDRVIENIELIAEWIPANTVQFNTNGGTNIPSVTIPTGSMLTKPSNPIRDGYTFVGWYTDDLFNIAYNFNSSVDTDFTLYAKWEANEIDSESTSGVTTLPVTGEQFPLLGTISIFGGIILLTGTVMNKRKAHKQAKK</sequence>
<feature type="signal peptide" evidence="3">
    <location>
        <begin position="1"/>
        <end position="26"/>
    </location>
</feature>
<feature type="transmembrane region" description="Helical" evidence="2">
    <location>
        <begin position="352"/>
        <end position="373"/>
    </location>
</feature>
<evidence type="ECO:0000256" key="2">
    <source>
        <dbReference type="SAM" id="Phobius"/>
    </source>
</evidence>
<comment type="caution">
    <text evidence="4">The sequence shown here is derived from an EMBL/GenBank/DDBJ whole genome shotgun (WGS) entry which is preliminary data.</text>
</comment>
<dbReference type="AlphaFoldDB" id="A0A5R8QET3"/>
<dbReference type="InterPro" id="IPR013378">
    <property type="entry name" value="InlB-like_B-rpt"/>
</dbReference>
<organism evidence="4 5">
    <name type="scientific">Culicoidibacter larvae</name>
    <dbReference type="NCBI Taxonomy" id="2579976"/>
    <lineage>
        <taxon>Bacteria</taxon>
        <taxon>Bacillati</taxon>
        <taxon>Bacillota</taxon>
        <taxon>Culicoidibacteria</taxon>
        <taxon>Culicoidibacterales</taxon>
        <taxon>Culicoidibacteraceae</taxon>
        <taxon>Culicoidibacter</taxon>
    </lineage>
</organism>
<keyword evidence="2" id="KW-0472">Membrane</keyword>
<evidence type="ECO:0000256" key="3">
    <source>
        <dbReference type="SAM" id="SignalP"/>
    </source>
</evidence>
<reference evidence="4 5" key="1">
    <citation type="submission" date="2019-05" db="EMBL/GenBank/DDBJ databases">
        <title>Culicoidintestinum kansasii gen. nov., sp. nov. from the gastrointestinal tract of the biting midge, Culicoides sonorensis.</title>
        <authorList>
            <person name="Neupane S."/>
            <person name="Ghosh A."/>
            <person name="Gunther S."/>
            <person name="Martin K."/>
            <person name="Zurek L."/>
        </authorList>
    </citation>
    <scope>NUCLEOTIDE SEQUENCE [LARGE SCALE GENOMIC DNA]</scope>
    <source>
        <strain evidence="4 5">CS-1</strain>
    </source>
</reference>
<keyword evidence="2" id="KW-1133">Transmembrane helix</keyword>
<keyword evidence="3" id="KW-0732">Signal</keyword>
<dbReference type="OrthoDB" id="2195281at2"/>
<dbReference type="InterPro" id="IPR042229">
    <property type="entry name" value="Listeria/Bacterioides_rpt_sf"/>
</dbReference>
<evidence type="ECO:0000313" key="4">
    <source>
        <dbReference type="EMBL" id="TLG75486.1"/>
    </source>
</evidence>
<protein>
    <recommendedName>
        <fullName evidence="6">LPXTG cell wall anchor domain-containing protein</fullName>
    </recommendedName>
</protein>
<proteinExistence type="predicted"/>
<dbReference type="GO" id="GO:0030313">
    <property type="term" value="C:cell envelope"/>
    <property type="evidence" value="ECO:0007669"/>
    <property type="project" value="UniProtKB-SubCell"/>
</dbReference>
<dbReference type="Gene3D" id="2.60.40.4270">
    <property type="entry name" value="Listeria-Bacteroides repeat domain"/>
    <property type="match status" value="4"/>
</dbReference>
<gene>
    <name evidence="4" type="ORF">FEZ08_05430</name>
</gene>
<evidence type="ECO:0000256" key="1">
    <source>
        <dbReference type="ARBA" id="ARBA00004196"/>
    </source>
</evidence>
<dbReference type="Pfam" id="PF09479">
    <property type="entry name" value="Flg_new"/>
    <property type="match status" value="4"/>
</dbReference>
<dbReference type="Proteomes" id="UP000306912">
    <property type="component" value="Unassembled WGS sequence"/>
</dbReference>
<keyword evidence="2" id="KW-0812">Transmembrane</keyword>
<dbReference type="NCBIfam" id="TIGR02543">
    <property type="entry name" value="List_Bact_rpt"/>
    <property type="match status" value="1"/>
</dbReference>
<name>A0A5R8QET3_9FIRM</name>
<evidence type="ECO:0008006" key="6">
    <source>
        <dbReference type="Google" id="ProtNLM"/>
    </source>
</evidence>
<accession>A0A5R8QET3</accession>
<dbReference type="RefSeq" id="WP_138190693.1">
    <property type="nucleotide sequence ID" value="NZ_VBWP01000003.1"/>
</dbReference>
<keyword evidence="5" id="KW-1185">Reference proteome</keyword>
<comment type="subcellular location">
    <subcellularLocation>
        <location evidence="1">Cell envelope</location>
    </subcellularLocation>
</comment>
<dbReference type="InParanoid" id="A0A5R8QET3"/>
<dbReference type="EMBL" id="VBWP01000003">
    <property type="protein sequence ID" value="TLG75486.1"/>
    <property type="molecule type" value="Genomic_DNA"/>
</dbReference>